<name>A0A081B1W8_PHYNI</name>
<feature type="compositionally biased region" description="Polar residues" evidence="1">
    <location>
        <begin position="221"/>
        <end position="232"/>
    </location>
</feature>
<feature type="compositionally biased region" description="Basic and acidic residues" evidence="1">
    <location>
        <begin position="194"/>
        <end position="220"/>
    </location>
</feature>
<evidence type="ECO:0000256" key="1">
    <source>
        <dbReference type="SAM" id="MobiDB-lite"/>
    </source>
</evidence>
<accession>A0A081B1W8</accession>
<dbReference type="Proteomes" id="UP000028582">
    <property type="component" value="Unassembled WGS sequence"/>
</dbReference>
<comment type="caution">
    <text evidence="2">The sequence shown here is derived from an EMBL/GenBank/DDBJ whole genome shotgun (WGS) entry which is preliminary data.</text>
</comment>
<reference evidence="2 3" key="1">
    <citation type="submission" date="2013-11" db="EMBL/GenBank/DDBJ databases">
        <title>The Genome Sequence of Phytophthora parasitica P1976.</title>
        <authorList>
            <consortium name="The Broad Institute Genomics Platform"/>
            <person name="Russ C."/>
            <person name="Tyler B."/>
            <person name="Panabieres F."/>
            <person name="Shan W."/>
            <person name="Tripathy S."/>
            <person name="Grunwald N."/>
            <person name="Machado M."/>
            <person name="Johnson C.S."/>
            <person name="Walker B."/>
            <person name="Young S."/>
            <person name="Zeng Q."/>
            <person name="Gargeya S."/>
            <person name="Fitzgerald M."/>
            <person name="Haas B."/>
            <person name="Abouelleil A."/>
            <person name="Allen A.W."/>
            <person name="Alvarado L."/>
            <person name="Arachchi H.M."/>
            <person name="Berlin A.M."/>
            <person name="Chapman S.B."/>
            <person name="Gainer-Dewar J."/>
            <person name="Goldberg J."/>
            <person name="Griggs A."/>
            <person name="Gujja S."/>
            <person name="Hansen M."/>
            <person name="Howarth C."/>
            <person name="Imamovic A."/>
            <person name="Ireland A."/>
            <person name="Larimer J."/>
            <person name="McCowan C."/>
            <person name="Murphy C."/>
            <person name="Pearson M."/>
            <person name="Poon T.W."/>
            <person name="Priest M."/>
            <person name="Roberts A."/>
            <person name="Saif S."/>
            <person name="Shea T."/>
            <person name="Sisk P."/>
            <person name="Sykes S."/>
            <person name="Wortman J."/>
            <person name="Nusbaum C."/>
            <person name="Birren B."/>
        </authorList>
    </citation>
    <scope>NUCLEOTIDE SEQUENCE [LARGE SCALE GENOMIC DNA]</scope>
    <source>
        <strain evidence="2 3">P1976</strain>
    </source>
</reference>
<dbReference type="EMBL" id="ANJA01000189">
    <property type="protein sequence ID" value="ETO85129.1"/>
    <property type="molecule type" value="Genomic_DNA"/>
</dbReference>
<dbReference type="AlphaFoldDB" id="A0A081B1W8"/>
<evidence type="ECO:0000313" key="2">
    <source>
        <dbReference type="EMBL" id="ETO85129.1"/>
    </source>
</evidence>
<feature type="region of interest" description="Disordered" evidence="1">
    <location>
        <begin position="173"/>
        <end position="234"/>
    </location>
</feature>
<protein>
    <submittedName>
        <fullName evidence="2">Uncharacterized protein</fullName>
    </submittedName>
</protein>
<organism evidence="2 3">
    <name type="scientific">Phytophthora nicotianae P1976</name>
    <dbReference type="NCBI Taxonomy" id="1317066"/>
    <lineage>
        <taxon>Eukaryota</taxon>
        <taxon>Sar</taxon>
        <taxon>Stramenopiles</taxon>
        <taxon>Oomycota</taxon>
        <taxon>Peronosporomycetes</taxon>
        <taxon>Peronosporales</taxon>
        <taxon>Peronosporaceae</taxon>
        <taxon>Phytophthora</taxon>
    </lineage>
</organism>
<evidence type="ECO:0000313" key="3">
    <source>
        <dbReference type="Proteomes" id="UP000028582"/>
    </source>
</evidence>
<proteinExistence type="predicted"/>
<gene>
    <name evidence="2" type="ORF">F444_01041</name>
</gene>
<sequence>MTSTSHAVLVQLRKERRVYEDVMRARCLTSGEDYDTVASAVEDVDDTRLRVEIDNIINSVKNHTLPDIQALFKKNLRLDLKKSDVNERVLQYFMSCDRIIEEHGLQACFDSETGMKEKCSLLVNSSSPEALKEEIKNTLRYQSPEAKTNECKLHDLILAKALDQDREFRRFKRQQTSDDTHIVNQTNHKKQKRHVEADRRGDWKNKSDRRKTDLEHEKRQTTQSLTPKSTATAPDKGCLKCGGPHWCLISLKALKALGAAIGKEVPIRELRIPIKGRAIGGHWVKADRAVDLDIQLGTAAGVVEPQQPIECLEI</sequence>